<dbReference type="Gene3D" id="3.60.10.10">
    <property type="entry name" value="Endonuclease/exonuclease/phosphatase"/>
    <property type="match status" value="1"/>
</dbReference>
<feature type="binding site" evidence="9">
    <location>
        <position position="201"/>
    </location>
    <ligand>
        <name>Mg(2+)</name>
        <dbReference type="ChEBI" id="CHEBI:18420"/>
        <label>1</label>
    </ligand>
</feature>
<feature type="region of interest" description="Disordered" evidence="11">
    <location>
        <begin position="1"/>
        <end position="60"/>
    </location>
</feature>
<keyword evidence="6" id="KW-0378">Hydrolase</keyword>
<feature type="site" description="Transition state stabilizer" evidence="10">
    <location>
        <position position="201"/>
    </location>
</feature>
<reference evidence="13" key="4">
    <citation type="submission" date="2025-09" db="UniProtKB">
        <authorList>
            <consortium name="Ensembl"/>
        </authorList>
    </citation>
    <scope>IDENTIFICATION</scope>
    <source>
        <strain evidence="13">HSOK</strain>
    </source>
</reference>
<name>A0A3P9IGB8_ORYLA</name>
<dbReference type="PANTHER" id="PTHR22748">
    <property type="entry name" value="AP ENDONUCLEASE"/>
    <property type="match status" value="1"/>
</dbReference>
<dbReference type="EC" id="3.1.11.2" evidence="3"/>
<feature type="compositionally biased region" description="Basic and acidic residues" evidence="11">
    <location>
        <begin position="10"/>
        <end position="25"/>
    </location>
</feature>
<organism evidence="13 14">
    <name type="scientific">Oryzias latipes</name>
    <name type="common">Japanese rice fish</name>
    <name type="synonym">Japanese killifish</name>
    <dbReference type="NCBI Taxonomy" id="8090"/>
    <lineage>
        <taxon>Eukaryota</taxon>
        <taxon>Metazoa</taxon>
        <taxon>Chordata</taxon>
        <taxon>Craniata</taxon>
        <taxon>Vertebrata</taxon>
        <taxon>Euteleostomi</taxon>
        <taxon>Actinopterygii</taxon>
        <taxon>Neopterygii</taxon>
        <taxon>Teleostei</taxon>
        <taxon>Neoteleostei</taxon>
        <taxon>Acanthomorphata</taxon>
        <taxon>Ovalentaria</taxon>
        <taxon>Atherinomorphae</taxon>
        <taxon>Beloniformes</taxon>
        <taxon>Adrianichthyidae</taxon>
        <taxon>Oryziinae</taxon>
        <taxon>Oryzias</taxon>
    </lineage>
</organism>
<evidence type="ECO:0000256" key="6">
    <source>
        <dbReference type="ARBA" id="ARBA00022801"/>
    </source>
</evidence>
<dbReference type="GO" id="GO:0006281">
    <property type="term" value="P:DNA repair"/>
    <property type="evidence" value="ECO:0007669"/>
    <property type="project" value="UniProtKB-KW"/>
</dbReference>
<feature type="binding site" evidence="9">
    <location>
        <position position="97"/>
    </location>
    <ligand>
        <name>Mg(2+)</name>
        <dbReference type="ChEBI" id="CHEBI:18420"/>
        <label>1</label>
    </ligand>
</feature>
<dbReference type="PANTHER" id="PTHR22748:SF4">
    <property type="entry name" value="DNA-(APURINIC OR APYRIMIDINIC SITE) ENDONUCLEASE 2"/>
    <property type="match status" value="1"/>
</dbReference>
<dbReference type="Proteomes" id="UP000265200">
    <property type="component" value="Chromosome 5"/>
</dbReference>
<evidence type="ECO:0000256" key="4">
    <source>
        <dbReference type="ARBA" id="ARBA00022723"/>
    </source>
</evidence>
<reference evidence="13 14" key="2">
    <citation type="submission" date="2017-04" db="EMBL/GenBank/DDBJ databases">
        <title>CpG methylation of centromeres and impact of large insertions on vertebrate speciation.</title>
        <authorList>
            <person name="Ichikawa K."/>
            <person name="Yoshimura J."/>
            <person name="Morishita S."/>
        </authorList>
    </citation>
    <scope>NUCLEOTIDE SEQUENCE</scope>
    <source>
        <strain evidence="13 14">HSOK</strain>
    </source>
</reference>
<dbReference type="InterPro" id="IPR005135">
    <property type="entry name" value="Endo/exonuclease/phosphatase"/>
</dbReference>
<sequence>SCKLTAARPPEPESREARRERERRPSPTRRAAPPPRWESPTQGPTGEGSPQPQMSTPSPPRIKFCSWNVQGLRGKIKQRKVLSLLHREKVDVALLQETHLNDNEHLKLKHGWITQVYFSSFTTSSRGVVILMNRSFPFQIETCIKDTYGRYVFIKGVLQGEEITIMNLYCPPNYSPDFLTKTFSQFSELSSTISLVGGDFNCLLNPLVDRYPSRSSPPTNQARALSAICDEICLADVWRTLHPTNKEFTFYSPPHQCHTRIDYFLFQKFRCNKSLLVKLEIFWLVIMQCCI</sequence>
<keyword evidence="5" id="KW-0227">DNA damage</keyword>
<evidence type="ECO:0000256" key="9">
    <source>
        <dbReference type="PIRSR" id="PIRSR604808-2"/>
    </source>
</evidence>
<dbReference type="GO" id="GO:0008311">
    <property type="term" value="F:double-stranded DNA 3'-5' DNA exonuclease activity"/>
    <property type="evidence" value="ECO:0007669"/>
    <property type="project" value="UniProtKB-EC"/>
</dbReference>
<evidence type="ECO:0000256" key="7">
    <source>
        <dbReference type="ARBA" id="ARBA00022842"/>
    </source>
</evidence>
<reference evidence="13" key="3">
    <citation type="submission" date="2025-08" db="UniProtKB">
        <authorList>
            <consortium name="Ensembl"/>
        </authorList>
    </citation>
    <scope>IDENTIFICATION</scope>
    <source>
        <strain evidence="13">HSOK</strain>
    </source>
</reference>
<comment type="catalytic activity">
    <reaction evidence="1">
        <text>Exonucleolytic cleavage in the 3'- to 5'-direction to yield nucleoside 5'-phosphates.</text>
        <dbReference type="EC" id="3.1.11.2"/>
    </reaction>
</comment>
<reference key="1">
    <citation type="journal article" date="2007" name="Nature">
        <title>The medaka draft genome and insights into vertebrate genome evolution.</title>
        <authorList>
            <person name="Kasahara M."/>
            <person name="Naruse K."/>
            <person name="Sasaki S."/>
            <person name="Nakatani Y."/>
            <person name="Qu W."/>
            <person name="Ahsan B."/>
            <person name="Yamada T."/>
            <person name="Nagayasu Y."/>
            <person name="Doi K."/>
            <person name="Kasai Y."/>
            <person name="Jindo T."/>
            <person name="Kobayashi D."/>
            <person name="Shimada A."/>
            <person name="Toyoda A."/>
            <person name="Kuroki Y."/>
            <person name="Fujiyama A."/>
            <person name="Sasaki T."/>
            <person name="Shimizu A."/>
            <person name="Asakawa S."/>
            <person name="Shimizu N."/>
            <person name="Hashimoto S."/>
            <person name="Yang J."/>
            <person name="Lee Y."/>
            <person name="Matsushima K."/>
            <person name="Sugano S."/>
            <person name="Sakaizumi M."/>
            <person name="Narita T."/>
            <person name="Ohishi K."/>
            <person name="Haga S."/>
            <person name="Ohta F."/>
            <person name="Nomoto H."/>
            <person name="Nogata K."/>
            <person name="Morishita T."/>
            <person name="Endo T."/>
            <person name="Shin-I T."/>
            <person name="Takeda H."/>
            <person name="Morishita S."/>
            <person name="Kohara Y."/>
        </authorList>
    </citation>
    <scope>NUCLEOTIDE SEQUENCE [LARGE SCALE GENOMIC DNA]</scope>
    <source>
        <strain>Hd-rR</strain>
    </source>
</reference>
<feature type="domain" description="Endonuclease/exonuclease/phosphatase" evidence="12">
    <location>
        <begin position="65"/>
        <end position="267"/>
    </location>
</feature>
<proteinExistence type="inferred from homology"/>
<keyword evidence="8" id="KW-0234">DNA repair</keyword>
<dbReference type="InterPro" id="IPR004808">
    <property type="entry name" value="AP_endonuc_1"/>
</dbReference>
<evidence type="ECO:0000256" key="5">
    <source>
        <dbReference type="ARBA" id="ARBA00022763"/>
    </source>
</evidence>
<comment type="similarity">
    <text evidence="2">Belongs to the DNA repair enzymes AP/ExoA family.</text>
</comment>
<evidence type="ECO:0000256" key="3">
    <source>
        <dbReference type="ARBA" id="ARBA00012115"/>
    </source>
</evidence>
<keyword evidence="4 9" id="KW-0479">Metal-binding</keyword>
<accession>A0A3P9IGB8</accession>
<feature type="binding site" evidence="9">
    <location>
        <position position="199"/>
    </location>
    <ligand>
        <name>Mg(2+)</name>
        <dbReference type="ChEBI" id="CHEBI:18420"/>
        <label>1</label>
    </ligand>
</feature>
<evidence type="ECO:0000256" key="1">
    <source>
        <dbReference type="ARBA" id="ARBA00000493"/>
    </source>
</evidence>
<dbReference type="Ensembl" id="ENSORLT00015027734.1">
    <property type="protein sequence ID" value="ENSORLP00015018913.1"/>
    <property type="gene ID" value="ENSORLG00015019989.1"/>
</dbReference>
<evidence type="ECO:0000313" key="13">
    <source>
        <dbReference type="Ensembl" id="ENSORLP00015018913.1"/>
    </source>
</evidence>
<feature type="site" description="Important for catalytic activity" evidence="10">
    <location>
        <position position="262"/>
    </location>
</feature>
<dbReference type="InterPro" id="IPR036691">
    <property type="entry name" value="Endo/exonu/phosph_ase_sf"/>
</dbReference>
<evidence type="ECO:0000256" key="11">
    <source>
        <dbReference type="SAM" id="MobiDB-lite"/>
    </source>
</evidence>
<keyword evidence="9" id="KW-0464">Manganese</keyword>
<dbReference type="CDD" id="cd09076">
    <property type="entry name" value="L1-EN"/>
    <property type="match status" value="1"/>
</dbReference>
<evidence type="ECO:0000313" key="14">
    <source>
        <dbReference type="Proteomes" id="UP000265200"/>
    </source>
</evidence>
<dbReference type="AlphaFoldDB" id="A0A3P9IGB8"/>
<evidence type="ECO:0000259" key="12">
    <source>
        <dbReference type="Pfam" id="PF03372"/>
    </source>
</evidence>
<dbReference type="Pfam" id="PF03372">
    <property type="entry name" value="Exo_endo_phos"/>
    <property type="match status" value="1"/>
</dbReference>
<protein>
    <recommendedName>
        <fullName evidence="3">exodeoxyribonuclease III</fullName>
        <ecNumber evidence="3">3.1.11.2</ecNumber>
    </recommendedName>
</protein>
<comment type="cofactor">
    <cofactor evidence="9">
        <name>Mg(2+)</name>
        <dbReference type="ChEBI" id="CHEBI:18420"/>
    </cofactor>
    <cofactor evidence="9">
        <name>Mn(2+)</name>
        <dbReference type="ChEBI" id="CHEBI:29035"/>
    </cofactor>
    <text evidence="9">Probably binds two magnesium or manganese ions per subunit.</text>
</comment>
<keyword evidence="7 9" id="KW-0460">Magnesium</keyword>
<evidence type="ECO:0000256" key="2">
    <source>
        <dbReference type="ARBA" id="ARBA00007092"/>
    </source>
</evidence>
<dbReference type="SUPFAM" id="SSF56219">
    <property type="entry name" value="DNase I-like"/>
    <property type="match status" value="1"/>
</dbReference>
<evidence type="ECO:0000256" key="8">
    <source>
        <dbReference type="ARBA" id="ARBA00023204"/>
    </source>
</evidence>
<dbReference type="GO" id="GO:0046872">
    <property type="term" value="F:metal ion binding"/>
    <property type="evidence" value="ECO:0007669"/>
    <property type="project" value="UniProtKB-KW"/>
</dbReference>
<evidence type="ECO:0000256" key="10">
    <source>
        <dbReference type="PIRSR" id="PIRSR604808-3"/>
    </source>
</evidence>
<feature type="binding site" evidence="9">
    <location>
        <position position="68"/>
    </location>
    <ligand>
        <name>Mg(2+)</name>
        <dbReference type="ChEBI" id="CHEBI:18420"/>
        <label>1</label>
    </ligand>
</feature>